<reference evidence="12" key="2">
    <citation type="submission" date="2015-06" db="UniProtKB">
        <authorList>
            <consortium name="EnsemblProtists"/>
        </authorList>
    </citation>
    <scope>IDENTIFICATION</scope>
    <source>
        <strain evidence="12">Pr102</strain>
    </source>
</reference>
<dbReference type="Pfam" id="PF12796">
    <property type="entry name" value="Ank_2"/>
    <property type="match status" value="1"/>
</dbReference>
<dbReference type="PANTHER" id="PTHR22998">
    <property type="entry name" value="SARM1"/>
    <property type="match status" value="1"/>
</dbReference>
<keyword evidence="9" id="KW-1133">Transmembrane helix</keyword>
<accession>H3GHX7</accession>
<dbReference type="eggNOG" id="KOG3678">
    <property type="taxonomic scope" value="Eukaryota"/>
</dbReference>
<evidence type="ECO:0000256" key="6">
    <source>
        <dbReference type="PROSITE-ProRule" id="PRU00169"/>
    </source>
</evidence>
<feature type="compositionally biased region" description="Polar residues" evidence="8">
    <location>
        <begin position="1033"/>
        <end position="1050"/>
    </location>
</feature>
<dbReference type="GO" id="GO:0000160">
    <property type="term" value="P:phosphorelay signal transduction system"/>
    <property type="evidence" value="ECO:0007669"/>
    <property type="project" value="InterPro"/>
</dbReference>
<dbReference type="InParanoid" id="H3GHX7"/>
<dbReference type="Pfam" id="PF07647">
    <property type="entry name" value="SAM_2"/>
    <property type="match status" value="1"/>
</dbReference>
<dbReference type="SUPFAM" id="SSF47769">
    <property type="entry name" value="SAM/Pointed domain"/>
    <property type="match status" value="1"/>
</dbReference>
<dbReference type="InterPro" id="IPR001789">
    <property type="entry name" value="Sig_transdc_resp-reg_receiver"/>
</dbReference>
<feature type="compositionally biased region" description="Polar residues" evidence="8">
    <location>
        <begin position="597"/>
        <end position="619"/>
    </location>
</feature>
<evidence type="ECO:0000256" key="1">
    <source>
        <dbReference type="ARBA" id="ARBA00004496"/>
    </source>
</evidence>
<dbReference type="InterPro" id="IPR001660">
    <property type="entry name" value="SAM"/>
</dbReference>
<dbReference type="PROSITE" id="PS50088">
    <property type="entry name" value="ANK_REPEAT"/>
    <property type="match status" value="1"/>
</dbReference>
<dbReference type="InterPro" id="IPR000048">
    <property type="entry name" value="IQ_motif_EF-hand-BS"/>
</dbReference>
<dbReference type="PROSITE" id="PS50110">
    <property type="entry name" value="RESPONSE_REGULATORY"/>
    <property type="match status" value="1"/>
</dbReference>
<feature type="region of interest" description="Disordered" evidence="8">
    <location>
        <begin position="1005"/>
        <end position="1050"/>
    </location>
</feature>
<keyword evidence="4" id="KW-0378">Hydrolase</keyword>
<dbReference type="PROSITE" id="PS50096">
    <property type="entry name" value="IQ"/>
    <property type="match status" value="4"/>
</dbReference>
<evidence type="ECO:0000256" key="8">
    <source>
        <dbReference type="SAM" id="MobiDB-lite"/>
    </source>
</evidence>
<dbReference type="Gene3D" id="3.40.50.2300">
    <property type="match status" value="1"/>
</dbReference>
<dbReference type="InterPro" id="IPR036770">
    <property type="entry name" value="Ankyrin_rpt-contain_sf"/>
</dbReference>
<keyword evidence="5" id="KW-0040">ANK repeat</keyword>
<dbReference type="InterPro" id="IPR039184">
    <property type="entry name" value="SARM1"/>
</dbReference>
<evidence type="ECO:0000256" key="3">
    <source>
        <dbReference type="ARBA" id="ARBA00022737"/>
    </source>
</evidence>
<dbReference type="HOGENOM" id="CLU_002112_0_0_1"/>
<feature type="repeat" description="ANK" evidence="5">
    <location>
        <begin position="1332"/>
        <end position="1364"/>
    </location>
</feature>
<dbReference type="STRING" id="164328.H3GHX7"/>
<feature type="region of interest" description="Disordered" evidence="8">
    <location>
        <begin position="587"/>
        <end position="625"/>
    </location>
</feature>
<evidence type="ECO:0000313" key="12">
    <source>
        <dbReference type="EnsemblProtists" id="Phyra75591"/>
    </source>
</evidence>
<feature type="domain" description="Response regulatory" evidence="11">
    <location>
        <begin position="1"/>
        <end position="99"/>
    </location>
</feature>
<dbReference type="SMART" id="SM00015">
    <property type="entry name" value="IQ"/>
    <property type="match status" value="5"/>
</dbReference>
<dbReference type="OMA" id="LLWNYPG"/>
<dbReference type="EnsemblProtists" id="Phyra75591">
    <property type="protein sequence ID" value="Phyra75591"/>
    <property type="gene ID" value="Phyra75591"/>
</dbReference>
<comment type="subcellular location">
    <subcellularLocation>
        <location evidence="1">Cytoplasm</location>
    </subcellularLocation>
</comment>
<evidence type="ECO:0000259" key="10">
    <source>
        <dbReference type="PROSITE" id="PS50105"/>
    </source>
</evidence>
<dbReference type="SMART" id="SM00454">
    <property type="entry name" value="SAM"/>
    <property type="match status" value="1"/>
</dbReference>
<dbReference type="PROSITE" id="PS50105">
    <property type="entry name" value="SAM_DOMAIN"/>
    <property type="match status" value="1"/>
</dbReference>
<dbReference type="PROSITE" id="PS50297">
    <property type="entry name" value="ANK_REP_REGION"/>
    <property type="match status" value="1"/>
</dbReference>
<dbReference type="eggNOG" id="KOG0160">
    <property type="taxonomic scope" value="Eukaryota"/>
</dbReference>
<dbReference type="Gene3D" id="1.20.5.190">
    <property type="match status" value="1"/>
</dbReference>
<sequence>MTNGQQALRAAQDFDYDVVLVERELAAGDMSGLEFARLLRQSQLKRRLKANSTSSATILCVSSQTAPDDLQLYKDSGMDGCIGKPIGMESLQQTLQAALHARKSLSRDRPSSPAKQQGDEEVHTAMVALAQAKQDQQMRQRRRRRRLEASHSLAMPGLAEMDARDDYVHGVFHMDAETAIPFCVMGGARTSVDKRVGPTDPNEAFFNLVVVHDLFDTWERLQILLQPLVARYRGRVQVLLWNYPGQAYTAWRRGTLLHNTYHAACLTALLRHVTGASGSDRLLRDKPYHLVGIGNGGNIAMSFCCSTQPHDANTRSLVLLNSFAHVDAQLAQFLHDTAKVLACTPESRPDLPVYFHARFLFSAAYLARVSTPLALNLYTAVLNPITLEGRQALTLGALAHHDLRTDLRRLRAPLISVCSSQNALVDAGGHAETIVALANLELVDSVGKVLRYRRVKSQQQQHSAGRNKRPSCVVWLPGGHEALQECKQDVLVLLEQLVTGFHELNDVPHGTTRKLQELASGKQNSRCEDEQPPDNQSRKKSKPQRNFEDAFIDRVLTTVKDAVPASSSAVSHHKPLDGAQWRLHQQQIAEQAALESSGATTKSQTAVPVDPHSSSNQRGASKPSKLIALTTLDPTTPAFERISANVVYQPGAGSKIYPLLPEVKEYMGWRVRRNQKRLQRMAAMARVIQRAFRAFYARTLTHRMHRERCAINLQRLWRARVARKRYKGLKREDWAVRLLQRHWRGKMGRTSYKQHMLEYLSALDIQRIARGWLARHRVLCRRQQLHHAAVRIQQLMRRQRLQRNAAMDIQRVFRGLLGRRRFTREREKFLFSKTQSQGLTFGKQLLLEYKLYGTKLQSDVALLAREKSDVEAQAEKLVNEICAFDEGIRLLEAELLALGQAETDSNAPGGANRTLDETAKWALREQKMRLDREFSQMLAQIAQRREKLATLEETLARVDQERLRKEEELKALERKLVLLLEEQQSELARIRDKQETRSQLALDLIPSSAMPPGPGSAFASSSGPTTLSPTSSAHSTRGFSQQQRQEAASLMESTETMMKFGFMSMSMTYFSSMNMVRAMRKIGAHHMTLDSAAAVSQQRWPENSAAETSSKAVGGLAAMSFQPGIPPGGFPGQQPLQVAAWSVSDVGRWLDTLALAQYKRAFADATVDGALLLYLTDDDLRNTLGMEHRLHRKKVLTTVEEMRVRERNQMHQLYGDSIGSTVSEVVVAPSSSPIKSVAASAVLNPVPTSSVGPTPASSEAPVGAGRVVVAFSEFCSLVRHGKLKQVREALQDVPERRFDPLVVKTPFVPGSGTVYSDQLEKSVFHVNKGDDNGNSPLLLAAQNNHLKVAQVLLSKGANPDHQNTHGHTAGHYAIAYSFFDLGAWLLDPDKGGGRDDILNENGLAAYDAWTWLSSRPNGVLAALQTPDTDAVEADKALPPADVPLVIRCVVLVMELALVSGGAFLLLLTSAMTGSVARALLTLAGDRLVSVDAVVRVCEVATFGWGLVALVSWFFHRPQREIVRRLTGFGWSNTTSCLLSVLLHSMAIMVLVLWQRGREDEVLVSMANRSSSSEE</sequence>
<dbReference type="Gene3D" id="3.40.50.1820">
    <property type="entry name" value="alpha/beta hydrolase"/>
    <property type="match status" value="1"/>
</dbReference>
<dbReference type="Pfam" id="PF00612">
    <property type="entry name" value="IQ"/>
    <property type="match status" value="1"/>
</dbReference>
<feature type="region of interest" description="Disordered" evidence="8">
    <location>
        <begin position="100"/>
        <end position="121"/>
    </location>
</feature>
<dbReference type="PANTHER" id="PTHR22998:SF1">
    <property type="entry name" value="NAD(+) HYDROLASE SARM1"/>
    <property type="match status" value="1"/>
</dbReference>
<feature type="transmembrane region" description="Helical" evidence="9">
    <location>
        <begin position="1492"/>
        <end position="1514"/>
    </location>
</feature>
<dbReference type="Proteomes" id="UP000005238">
    <property type="component" value="Unassembled WGS sequence"/>
</dbReference>
<keyword evidence="9" id="KW-0472">Membrane</keyword>
<keyword evidence="3" id="KW-0677">Repeat</keyword>
<keyword evidence="7" id="KW-0175">Coiled coil</keyword>
<dbReference type="GO" id="GO:0034128">
    <property type="term" value="P:negative regulation of MyD88-independent toll-like receptor signaling pathway"/>
    <property type="evidence" value="ECO:0007669"/>
    <property type="project" value="InterPro"/>
</dbReference>
<organism evidence="12 13">
    <name type="scientific">Phytophthora ramorum</name>
    <name type="common">Sudden oak death agent</name>
    <dbReference type="NCBI Taxonomy" id="164328"/>
    <lineage>
        <taxon>Eukaryota</taxon>
        <taxon>Sar</taxon>
        <taxon>Stramenopiles</taxon>
        <taxon>Oomycota</taxon>
        <taxon>Peronosporomycetes</taxon>
        <taxon>Peronosporales</taxon>
        <taxon>Peronosporaceae</taxon>
        <taxon>Phytophthora</taxon>
    </lineage>
</organism>
<dbReference type="SUPFAM" id="SSF52172">
    <property type="entry name" value="CheY-like"/>
    <property type="match status" value="1"/>
</dbReference>
<keyword evidence="9" id="KW-0812">Transmembrane</keyword>
<dbReference type="EMBL" id="DS566010">
    <property type="status" value="NOT_ANNOTATED_CDS"/>
    <property type="molecule type" value="Genomic_DNA"/>
</dbReference>
<evidence type="ECO:0000256" key="7">
    <source>
        <dbReference type="SAM" id="Coils"/>
    </source>
</evidence>
<dbReference type="SMART" id="SM00248">
    <property type="entry name" value="ANK"/>
    <property type="match status" value="1"/>
</dbReference>
<evidence type="ECO:0008006" key="14">
    <source>
        <dbReference type="Google" id="ProtNLM"/>
    </source>
</evidence>
<proteinExistence type="predicted"/>
<keyword evidence="2" id="KW-0963">Cytoplasm</keyword>
<dbReference type="InterPro" id="IPR002110">
    <property type="entry name" value="Ankyrin_rpt"/>
</dbReference>
<feature type="compositionally biased region" description="Low complexity" evidence="8">
    <location>
        <begin position="1015"/>
        <end position="1032"/>
    </location>
</feature>
<dbReference type="VEuPathDB" id="FungiDB:KRP22_10160"/>
<feature type="coiled-coil region" evidence="7">
    <location>
        <begin position="941"/>
        <end position="989"/>
    </location>
</feature>
<dbReference type="InterPro" id="IPR029058">
    <property type="entry name" value="AB_hydrolase_fold"/>
</dbReference>
<dbReference type="InterPro" id="IPR013761">
    <property type="entry name" value="SAM/pointed_sf"/>
</dbReference>
<reference evidence="13" key="1">
    <citation type="journal article" date="2006" name="Science">
        <title>Phytophthora genome sequences uncover evolutionary origins and mechanisms of pathogenesis.</title>
        <authorList>
            <person name="Tyler B.M."/>
            <person name="Tripathy S."/>
            <person name="Zhang X."/>
            <person name="Dehal P."/>
            <person name="Jiang R.H."/>
            <person name="Aerts A."/>
            <person name="Arredondo F.D."/>
            <person name="Baxter L."/>
            <person name="Bensasson D."/>
            <person name="Beynon J.L."/>
            <person name="Chapman J."/>
            <person name="Damasceno C.M."/>
            <person name="Dorrance A.E."/>
            <person name="Dou D."/>
            <person name="Dickerman A.W."/>
            <person name="Dubchak I.L."/>
            <person name="Garbelotto M."/>
            <person name="Gijzen M."/>
            <person name="Gordon S.G."/>
            <person name="Govers F."/>
            <person name="Grunwald N.J."/>
            <person name="Huang W."/>
            <person name="Ivors K.L."/>
            <person name="Jones R.W."/>
            <person name="Kamoun S."/>
            <person name="Krampis K."/>
            <person name="Lamour K.H."/>
            <person name="Lee M.K."/>
            <person name="McDonald W.H."/>
            <person name="Medina M."/>
            <person name="Meijer H.J."/>
            <person name="Nordberg E.K."/>
            <person name="Maclean D.J."/>
            <person name="Ospina-Giraldo M.D."/>
            <person name="Morris P.F."/>
            <person name="Phuntumart V."/>
            <person name="Putnam N.H."/>
            <person name="Rash S."/>
            <person name="Rose J.K."/>
            <person name="Sakihama Y."/>
            <person name="Salamov A.A."/>
            <person name="Savidor A."/>
            <person name="Scheuring C.F."/>
            <person name="Smith B.M."/>
            <person name="Sobral B.W."/>
            <person name="Terry A."/>
            <person name="Torto-Alalibo T.A."/>
            <person name="Win J."/>
            <person name="Xu Z."/>
            <person name="Zhang H."/>
            <person name="Grigoriev I.V."/>
            <person name="Rokhsar D.S."/>
            <person name="Boore J.L."/>
        </authorList>
    </citation>
    <scope>NUCLEOTIDE SEQUENCE [LARGE SCALE GENOMIC DNA]</scope>
    <source>
        <strain evidence="13">Pr102</strain>
    </source>
</reference>
<dbReference type="Gene3D" id="1.25.40.20">
    <property type="entry name" value="Ankyrin repeat-containing domain"/>
    <property type="match status" value="1"/>
</dbReference>
<feature type="transmembrane region" description="Helical" evidence="9">
    <location>
        <begin position="1444"/>
        <end position="1472"/>
    </location>
</feature>
<keyword evidence="13" id="KW-1185">Reference proteome</keyword>
<evidence type="ECO:0000256" key="9">
    <source>
        <dbReference type="SAM" id="Phobius"/>
    </source>
</evidence>
<evidence type="ECO:0000313" key="13">
    <source>
        <dbReference type="Proteomes" id="UP000005238"/>
    </source>
</evidence>
<comment type="caution">
    <text evidence="6">Lacks conserved residue(s) required for the propagation of feature annotation.</text>
</comment>
<evidence type="ECO:0000256" key="4">
    <source>
        <dbReference type="ARBA" id="ARBA00022801"/>
    </source>
</evidence>
<dbReference type="Gene3D" id="1.10.150.50">
    <property type="entry name" value="Transcription Factor, Ets-1"/>
    <property type="match status" value="1"/>
</dbReference>
<dbReference type="GO" id="GO:0003953">
    <property type="term" value="F:NAD+ nucleosidase activity"/>
    <property type="evidence" value="ECO:0007669"/>
    <property type="project" value="InterPro"/>
</dbReference>
<dbReference type="SUPFAM" id="SSF48403">
    <property type="entry name" value="Ankyrin repeat"/>
    <property type="match status" value="1"/>
</dbReference>
<dbReference type="VEuPathDB" id="FungiDB:KRP23_6724"/>
<feature type="transmembrane region" description="Helical" evidence="9">
    <location>
        <begin position="1535"/>
        <end position="1553"/>
    </location>
</feature>
<feature type="region of interest" description="Disordered" evidence="8">
    <location>
        <begin position="516"/>
        <end position="547"/>
    </location>
</feature>
<dbReference type="GO" id="GO:0048678">
    <property type="term" value="P:response to axon injury"/>
    <property type="evidence" value="ECO:0007669"/>
    <property type="project" value="InterPro"/>
</dbReference>
<dbReference type="GO" id="GO:0005737">
    <property type="term" value="C:cytoplasm"/>
    <property type="evidence" value="ECO:0007669"/>
    <property type="project" value="UniProtKB-SubCell"/>
</dbReference>
<feature type="domain" description="SAM" evidence="10">
    <location>
        <begin position="1141"/>
        <end position="1205"/>
    </location>
</feature>
<protein>
    <recommendedName>
        <fullName evidence="14">SAM domain-containing protein</fullName>
    </recommendedName>
</protein>
<evidence type="ECO:0000256" key="2">
    <source>
        <dbReference type="ARBA" id="ARBA00022490"/>
    </source>
</evidence>
<evidence type="ECO:0000259" key="11">
    <source>
        <dbReference type="PROSITE" id="PS50110"/>
    </source>
</evidence>
<dbReference type="InterPro" id="IPR011006">
    <property type="entry name" value="CheY-like_superfamily"/>
</dbReference>
<name>H3GHX7_PHYRM</name>
<dbReference type="SUPFAM" id="SSF53474">
    <property type="entry name" value="alpha/beta-Hydrolases"/>
    <property type="match status" value="1"/>
</dbReference>
<evidence type="ECO:0000256" key="5">
    <source>
        <dbReference type="PROSITE-ProRule" id="PRU00023"/>
    </source>
</evidence>
<dbReference type="GO" id="GO:0035591">
    <property type="term" value="F:signaling adaptor activity"/>
    <property type="evidence" value="ECO:0007669"/>
    <property type="project" value="InterPro"/>
</dbReference>